<gene>
    <name evidence="2" type="ORF">AO384_0102</name>
</gene>
<reference evidence="2 3" key="1">
    <citation type="journal article" date="2016" name="Genome Biol. Evol.">
        <title>Comparative Genomic Analyses of the Moraxella catarrhalis Serosensitive and Seroresistant Lineages Demonstrate Their Independent Evolution.</title>
        <authorList>
            <person name="Earl J.P."/>
            <person name="de Vries S.P."/>
            <person name="Ahmed A."/>
            <person name="Powell E."/>
            <person name="Schultz M.P."/>
            <person name="Hermans P.W."/>
            <person name="Hill D.J."/>
            <person name="Zhou Z."/>
            <person name="Constantinidou C.I."/>
            <person name="Hu F.Z."/>
            <person name="Bootsma H.J."/>
            <person name="Ehrlich G.D."/>
        </authorList>
    </citation>
    <scope>NUCLEOTIDE SEQUENCE [LARGE SCALE GENOMIC DNA]</scope>
    <source>
        <strain evidence="2 3">Z7542</strain>
    </source>
</reference>
<keyword evidence="3" id="KW-1185">Reference proteome</keyword>
<dbReference type="PANTHER" id="PTHR34821:SF2">
    <property type="entry name" value="INNER MEMBRANE PROTEIN YDCZ"/>
    <property type="match status" value="1"/>
</dbReference>
<dbReference type="PANTHER" id="PTHR34821">
    <property type="entry name" value="INNER MEMBRANE PROTEIN YDCZ"/>
    <property type="match status" value="1"/>
</dbReference>
<evidence type="ECO:0000313" key="3">
    <source>
        <dbReference type="Proteomes" id="UP000078228"/>
    </source>
</evidence>
<keyword evidence="1" id="KW-0472">Membrane</keyword>
<feature type="transmembrane region" description="Helical" evidence="1">
    <location>
        <begin position="132"/>
        <end position="148"/>
    </location>
</feature>
<dbReference type="RefSeq" id="WP_064610760.1">
    <property type="nucleotide sequence ID" value="NZ_LXHB01000050.1"/>
</dbReference>
<protein>
    <submittedName>
        <fullName evidence="2">Integral membrane protein</fullName>
    </submittedName>
</protein>
<comment type="caution">
    <text evidence="2">The sequence shown here is derived from an EMBL/GenBank/DDBJ whole genome shotgun (WGS) entry which is preliminary data.</text>
</comment>
<evidence type="ECO:0000256" key="1">
    <source>
        <dbReference type="SAM" id="Phobius"/>
    </source>
</evidence>
<accession>A0A198UPS1</accession>
<dbReference type="PATRIC" id="fig|480.237.peg.1835"/>
<dbReference type="AlphaFoldDB" id="A0A198UPS1"/>
<feature type="transmembrane region" description="Helical" evidence="1">
    <location>
        <begin position="100"/>
        <end position="120"/>
    </location>
</feature>
<dbReference type="OrthoDB" id="7864805at2"/>
<sequence length="150" mass="16495">MKLLPFILISILGGLIIPLQIAIVNSFRQSTQATQIQATFYLYLGGTIASLLLSFVISGGIKPPNMQNAQWWQYLTGFLGSFYILFMFIAAPKIGSANTLLWVFLGQMLFATVLAHFGFLGLEIRKIEPVKLFGLGLIIIGGGVLIWAEK</sequence>
<dbReference type="Proteomes" id="UP000078228">
    <property type="component" value="Unassembled WGS sequence"/>
</dbReference>
<dbReference type="InterPro" id="IPR006750">
    <property type="entry name" value="YdcZ"/>
</dbReference>
<dbReference type="Pfam" id="PF04657">
    <property type="entry name" value="DMT_YdcZ"/>
    <property type="match status" value="1"/>
</dbReference>
<evidence type="ECO:0000313" key="2">
    <source>
        <dbReference type="EMBL" id="OAU98341.1"/>
    </source>
</evidence>
<organism evidence="2 3">
    <name type="scientific">Moraxella catarrhalis</name>
    <name type="common">Branhamella catarrhalis</name>
    <dbReference type="NCBI Taxonomy" id="480"/>
    <lineage>
        <taxon>Bacteria</taxon>
        <taxon>Pseudomonadati</taxon>
        <taxon>Pseudomonadota</taxon>
        <taxon>Gammaproteobacteria</taxon>
        <taxon>Moraxellales</taxon>
        <taxon>Moraxellaceae</taxon>
        <taxon>Moraxella</taxon>
    </lineage>
</organism>
<name>A0A198UPS1_MORCA</name>
<proteinExistence type="predicted"/>
<dbReference type="EMBL" id="LXHC01000002">
    <property type="protein sequence ID" value="OAU98341.1"/>
    <property type="molecule type" value="Genomic_DNA"/>
</dbReference>
<dbReference type="GO" id="GO:0005886">
    <property type="term" value="C:plasma membrane"/>
    <property type="evidence" value="ECO:0007669"/>
    <property type="project" value="TreeGrafter"/>
</dbReference>
<feature type="transmembrane region" description="Helical" evidence="1">
    <location>
        <begin position="39"/>
        <end position="59"/>
    </location>
</feature>
<keyword evidence="1" id="KW-1133">Transmembrane helix</keyword>
<keyword evidence="1" id="KW-0812">Transmembrane</keyword>
<feature type="transmembrane region" description="Helical" evidence="1">
    <location>
        <begin position="71"/>
        <end position="91"/>
    </location>
</feature>
<feature type="transmembrane region" description="Helical" evidence="1">
    <location>
        <begin position="6"/>
        <end position="27"/>
    </location>
</feature>